<proteinExistence type="predicted"/>
<sequence length="282" mass="31805">MILEHETLDLFGKSVFERATLRAPFKKKLTLYKKACFLYITRGACHAFAPDVVVKAEEKEAVLMKCGHYTGRFLGESPHTEYQAIAVHFYPEVLNKVYEYTLPDCLTTPPHLNKQSMAKLPSGTGIERYMGSIAACFENFDEANQELMALKLKELVTVLSATQHAPEVRAVLSNLFVPTSFTFQELVAANLYTNITLQELAQLASLSESSLKRMFKKVYQDSPASYLRHQKLLRSQELLTASNLSITQITLDCGFNDVAHFSKLFKQKYGVSPSAYRVNQLV</sequence>
<evidence type="ECO:0000313" key="6">
    <source>
        <dbReference type="Proteomes" id="UP000004095"/>
    </source>
</evidence>
<organism evidence="5 6">
    <name type="scientific">Microscilla marina ATCC 23134</name>
    <dbReference type="NCBI Taxonomy" id="313606"/>
    <lineage>
        <taxon>Bacteria</taxon>
        <taxon>Pseudomonadati</taxon>
        <taxon>Bacteroidota</taxon>
        <taxon>Cytophagia</taxon>
        <taxon>Cytophagales</taxon>
        <taxon>Microscillaceae</taxon>
        <taxon>Microscilla</taxon>
    </lineage>
</organism>
<dbReference type="InterPro" id="IPR018060">
    <property type="entry name" value="HTH_AraC"/>
</dbReference>
<dbReference type="SUPFAM" id="SSF46689">
    <property type="entry name" value="Homeodomain-like"/>
    <property type="match status" value="2"/>
</dbReference>
<evidence type="ECO:0000256" key="2">
    <source>
        <dbReference type="ARBA" id="ARBA00023125"/>
    </source>
</evidence>
<gene>
    <name evidence="5" type="ORF">M23134_05416</name>
</gene>
<dbReference type="eggNOG" id="COG2207">
    <property type="taxonomic scope" value="Bacteria"/>
</dbReference>
<dbReference type="Pfam" id="PF12833">
    <property type="entry name" value="HTH_18"/>
    <property type="match status" value="1"/>
</dbReference>
<keyword evidence="1" id="KW-0805">Transcription regulation</keyword>
<dbReference type="EMBL" id="AAWS01000008">
    <property type="protein sequence ID" value="EAY30083.1"/>
    <property type="molecule type" value="Genomic_DNA"/>
</dbReference>
<dbReference type="Proteomes" id="UP000004095">
    <property type="component" value="Unassembled WGS sequence"/>
</dbReference>
<keyword evidence="3" id="KW-0804">Transcription</keyword>
<dbReference type="GO" id="GO:0043565">
    <property type="term" value="F:sequence-specific DNA binding"/>
    <property type="evidence" value="ECO:0007669"/>
    <property type="project" value="InterPro"/>
</dbReference>
<dbReference type="InterPro" id="IPR020449">
    <property type="entry name" value="Tscrpt_reg_AraC-type_HTH"/>
</dbReference>
<dbReference type="AlphaFoldDB" id="A1ZHS6"/>
<dbReference type="PRINTS" id="PR00032">
    <property type="entry name" value="HTHARAC"/>
</dbReference>
<dbReference type="Pfam" id="PF22200">
    <property type="entry name" value="ExsA_N"/>
    <property type="match status" value="1"/>
</dbReference>
<dbReference type="SMART" id="SM00342">
    <property type="entry name" value="HTH_ARAC"/>
    <property type="match status" value="1"/>
</dbReference>
<evidence type="ECO:0000259" key="4">
    <source>
        <dbReference type="PROSITE" id="PS01124"/>
    </source>
</evidence>
<evidence type="ECO:0000313" key="5">
    <source>
        <dbReference type="EMBL" id="EAY30083.1"/>
    </source>
</evidence>
<evidence type="ECO:0000256" key="3">
    <source>
        <dbReference type="ARBA" id="ARBA00023163"/>
    </source>
</evidence>
<dbReference type="InterPro" id="IPR054015">
    <property type="entry name" value="ExsA-like_N"/>
</dbReference>
<keyword evidence="6" id="KW-1185">Reference proteome</keyword>
<dbReference type="Gene3D" id="1.10.10.60">
    <property type="entry name" value="Homeodomain-like"/>
    <property type="match status" value="2"/>
</dbReference>
<feature type="domain" description="HTH araC/xylS-type" evidence="4">
    <location>
        <begin position="181"/>
        <end position="279"/>
    </location>
</feature>
<protein>
    <submittedName>
        <fullName evidence="5">Transcriptional regulator, AraC family protein</fullName>
    </submittedName>
</protein>
<accession>A1ZHS6</accession>
<dbReference type="GO" id="GO:0003700">
    <property type="term" value="F:DNA-binding transcription factor activity"/>
    <property type="evidence" value="ECO:0007669"/>
    <property type="project" value="InterPro"/>
</dbReference>
<evidence type="ECO:0000256" key="1">
    <source>
        <dbReference type="ARBA" id="ARBA00023015"/>
    </source>
</evidence>
<dbReference type="InterPro" id="IPR009057">
    <property type="entry name" value="Homeodomain-like_sf"/>
</dbReference>
<dbReference type="PANTHER" id="PTHR43280">
    <property type="entry name" value="ARAC-FAMILY TRANSCRIPTIONAL REGULATOR"/>
    <property type="match status" value="1"/>
</dbReference>
<dbReference type="PROSITE" id="PS00041">
    <property type="entry name" value="HTH_ARAC_FAMILY_1"/>
    <property type="match status" value="1"/>
</dbReference>
<reference evidence="5 6" key="1">
    <citation type="submission" date="2007-01" db="EMBL/GenBank/DDBJ databases">
        <authorList>
            <person name="Haygood M."/>
            <person name="Podell S."/>
            <person name="Anderson C."/>
            <person name="Hopkinson B."/>
            <person name="Roe K."/>
            <person name="Barbeau K."/>
            <person name="Gaasterland T."/>
            <person name="Ferriera S."/>
            <person name="Johnson J."/>
            <person name="Kravitz S."/>
            <person name="Beeson K."/>
            <person name="Sutton G."/>
            <person name="Rogers Y.-H."/>
            <person name="Friedman R."/>
            <person name="Frazier M."/>
            <person name="Venter J.C."/>
        </authorList>
    </citation>
    <scope>NUCLEOTIDE SEQUENCE [LARGE SCALE GENOMIC DNA]</scope>
    <source>
        <strain evidence="5 6">ATCC 23134</strain>
    </source>
</reference>
<name>A1ZHS6_MICM2</name>
<dbReference type="InterPro" id="IPR018062">
    <property type="entry name" value="HTH_AraC-typ_CS"/>
</dbReference>
<dbReference type="PANTHER" id="PTHR43280:SF2">
    <property type="entry name" value="HTH-TYPE TRANSCRIPTIONAL REGULATOR EXSA"/>
    <property type="match status" value="1"/>
</dbReference>
<keyword evidence="2" id="KW-0238">DNA-binding</keyword>
<comment type="caution">
    <text evidence="5">The sequence shown here is derived from an EMBL/GenBank/DDBJ whole genome shotgun (WGS) entry which is preliminary data.</text>
</comment>
<dbReference type="PROSITE" id="PS01124">
    <property type="entry name" value="HTH_ARAC_FAMILY_2"/>
    <property type="match status" value="1"/>
</dbReference>